<evidence type="ECO:0000256" key="3">
    <source>
        <dbReference type="ARBA" id="ARBA00022801"/>
    </source>
</evidence>
<dbReference type="InterPro" id="IPR000222">
    <property type="entry name" value="PP2C_BS"/>
</dbReference>
<keyword evidence="3 5" id="KW-0378">Hydrolase</keyword>
<evidence type="ECO:0000313" key="9">
    <source>
        <dbReference type="Proteomes" id="UP001642484"/>
    </source>
</evidence>
<proteinExistence type="inferred from homology"/>
<dbReference type="Pfam" id="PF00481">
    <property type="entry name" value="PP2C"/>
    <property type="match status" value="1"/>
</dbReference>
<keyword evidence="4 5" id="KW-0904">Protein phosphatase</keyword>
<evidence type="ECO:0000256" key="5">
    <source>
        <dbReference type="RuleBase" id="RU003465"/>
    </source>
</evidence>
<accession>A0ABP0K057</accession>
<comment type="subcellular location">
    <subcellularLocation>
        <location evidence="1">Membrane</location>
        <topology evidence="1">Peripheral membrane protein</topology>
    </subcellularLocation>
</comment>
<dbReference type="PANTHER" id="PTHR47992">
    <property type="entry name" value="PROTEIN PHOSPHATASE"/>
    <property type="match status" value="1"/>
</dbReference>
<dbReference type="SMART" id="SM00332">
    <property type="entry name" value="PP2Cc"/>
    <property type="match status" value="1"/>
</dbReference>
<dbReference type="PROSITE" id="PS51746">
    <property type="entry name" value="PPM_2"/>
    <property type="match status" value="1"/>
</dbReference>
<evidence type="ECO:0000256" key="6">
    <source>
        <dbReference type="SAM" id="MobiDB-lite"/>
    </source>
</evidence>
<dbReference type="CDD" id="cd00143">
    <property type="entry name" value="PP2Cc"/>
    <property type="match status" value="1"/>
</dbReference>
<evidence type="ECO:0000313" key="8">
    <source>
        <dbReference type="EMBL" id="CAK9020143.1"/>
    </source>
</evidence>
<keyword evidence="2" id="KW-0479">Metal-binding</keyword>
<feature type="domain" description="PPM-type phosphatase" evidence="7">
    <location>
        <begin position="92"/>
        <end position="367"/>
    </location>
</feature>
<protein>
    <recommendedName>
        <fullName evidence="7">PPM-type phosphatase domain-containing protein</fullName>
    </recommendedName>
</protein>
<comment type="caution">
    <text evidence="8">The sequence shown here is derived from an EMBL/GenBank/DDBJ whole genome shotgun (WGS) entry which is preliminary data.</text>
</comment>
<feature type="compositionally biased region" description="Basic and acidic residues" evidence="6">
    <location>
        <begin position="11"/>
        <end position="24"/>
    </location>
</feature>
<comment type="similarity">
    <text evidence="5">Belongs to the PP2C family.</text>
</comment>
<dbReference type="PROSITE" id="PS01032">
    <property type="entry name" value="PPM_1"/>
    <property type="match status" value="1"/>
</dbReference>
<dbReference type="InterPro" id="IPR001932">
    <property type="entry name" value="PPM-type_phosphatase-like_dom"/>
</dbReference>
<keyword evidence="9" id="KW-1185">Reference proteome</keyword>
<dbReference type="Proteomes" id="UP001642484">
    <property type="component" value="Unassembled WGS sequence"/>
</dbReference>
<evidence type="ECO:0000256" key="4">
    <source>
        <dbReference type="ARBA" id="ARBA00022912"/>
    </source>
</evidence>
<reference evidence="8 9" key="1">
    <citation type="submission" date="2024-02" db="EMBL/GenBank/DDBJ databases">
        <authorList>
            <person name="Chen Y."/>
            <person name="Shah S."/>
            <person name="Dougan E. K."/>
            <person name="Thang M."/>
            <person name="Chan C."/>
        </authorList>
    </citation>
    <scope>NUCLEOTIDE SEQUENCE [LARGE SCALE GENOMIC DNA]</scope>
</reference>
<feature type="region of interest" description="Disordered" evidence="6">
    <location>
        <begin position="1"/>
        <end position="30"/>
    </location>
</feature>
<sequence length="377" mass="40629">MGCCTSQSGKGPDKAKIAKTKSDKPPVNGKDGQLLTELDALSIVDIVESTGAAGSGRKIFVGGKRDVDPLNMASFVDRCVEIMGDADTLPAGIAFTCRKGLKPDTPNQDTWCALKMDTFSIFAVFDGHGPNGHEISHFVKEHLPKVIVQDPRSKAPEVGSCLADAFKKTQRLVAAAESRKRLYARTSGTTATVAFFDHSRSKLTIAHVADSAAAIGTKMGEKWLGKPLTRDHKPNVKGELERIEKTGAKIGFDGTSHRVYAKDSRFPGLNMSRSLGDTLGHAECGITCEPEITRLDIDTSSKQMLLICSDGVWEFISAQEAVEIVGMRPPELCDEAVSLLAKESWDRWIREEGAAVVDDITVGVVHIGKEDCGNCSI</sequence>
<dbReference type="Gene3D" id="3.60.40.10">
    <property type="entry name" value="PPM-type phosphatase domain"/>
    <property type="match status" value="1"/>
</dbReference>
<dbReference type="EMBL" id="CAXAMN010007047">
    <property type="protein sequence ID" value="CAK9020143.1"/>
    <property type="molecule type" value="Genomic_DNA"/>
</dbReference>
<dbReference type="InterPro" id="IPR015655">
    <property type="entry name" value="PP2C"/>
</dbReference>
<dbReference type="SUPFAM" id="SSF81606">
    <property type="entry name" value="PP2C-like"/>
    <property type="match status" value="1"/>
</dbReference>
<evidence type="ECO:0000256" key="2">
    <source>
        <dbReference type="ARBA" id="ARBA00022723"/>
    </source>
</evidence>
<dbReference type="InterPro" id="IPR036457">
    <property type="entry name" value="PPM-type-like_dom_sf"/>
</dbReference>
<gene>
    <name evidence="8" type="ORF">CCMP2556_LOCUS13943</name>
</gene>
<evidence type="ECO:0000259" key="7">
    <source>
        <dbReference type="PROSITE" id="PS51746"/>
    </source>
</evidence>
<organism evidence="8 9">
    <name type="scientific">Durusdinium trenchii</name>
    <dbReference type="NCBI Taxonomy" id="1381693"/>
    <lineage>
        <taxon>Eukaryota</taxon>
        <taxon>Sar</taxon>
        <taxon>Alveolata</taxon>
        <taxon>Dinophyceae</taxon>
        <taxon>Suessiales</taxon>
        <taxon>Symbiodiniaceae</taxon>
        <taxon>Durusdinium</taxon>
    </lineage>
</organism>
<evidence type="ECO:0000256" key="1">
    <source>
        <dbReference type="ARBA" id="ARBA00004170"/>
    </source>
</evidence>
<name>A0ABP0K057_9DINO</name>